<comment type="caution">
    <text evidence="2">The sequence shown here is derived from an EMBL/GenBank/DDBJ whole genome shotgun (WGS) entry which is preliminary data.</text>
</comment>
<sequence>VLPLQPSPRVPRTPVSLLRLSQPDAYSEGLILASVTLELIWKTRNEVVHQNASPNLKCLINSIKLSLASFGAVSRPTPAQSDIRPKPPPKDWVRVNFDAAIKPDSVIGSVICRDFTGSIIGISSYKYDPSSPLVGKCLAALQAIKLTISIGASHIILEGNSSTIIQSLQEGEDLCPWEISNIIVDCRDILKKISAWSTSLIGRVFNFPAHNIAKWSWYTVTFGSLEFSSILAEVFSSCNCWSPSL</sequence>
<dbReference type="InterPro" id="IPR036397">
    <property type="entry name" value="RNaseH_sf"/>
</dbReference>
<evidence type="ECO:0000313" key="3">
    <source>
        <dbReference type="Proteomes" id="UP000237105"/>
    </source>
</evidence>
<evidence type="ECO:0000259" key="1">
    <source>
        <dbReference type="Pfam" id="PF13456"/>
    </source>
</evidence>
<keyword evidence="3" id="KW-1185">Reference proteome</keyword>
<dbReference type="Pfam" id="PF13456">
    <property type="entry name" value="RVT_3"/>
    <property type="match status" value="1"/>
</dbReference>
<dbReference type="OrthoDB" id="1166390at2759"/>
<name>A0A2P5AAK6_PARAD</name>
<reference evidence="3" key="1">
    <citation type="submission" date="2016-06" db="EMBL/GenBank/DDBJ databases">
        <title>Parallel loss of symbiosis genes in relatives of nitrogen-fixing non-legume Parasponia.</title>
        <authorList>
            <person name="Van Velzen R."/>
            <person name="Holmer R."/>
            <person name="Bu F."/>
            <person name="Rutten L."/>
            <person name="Van Zeijl A."/>
            <person name="Liu W."/>
            <person name="Santuari L."/>
            <person name="Cao Q."/>
            <person name="Sharma T."/>
            <person name="Shen D."/>
            <person name="Roswanjaya Y."/>
            <person name="Wardhani T."/>
            <person name="Kalhor M.S."/>
            <person name="Jansen J."/>
            <person name="Van den Hoogen J."/>
            <person name="Gungor B."/>
            <person name="Hartog M."/>
            <person name="Hontelez J."/>
            <person name="Verver J."/>
            <person name="Yang W.-C."/>
            <person name="Schijlen E."/>
            <person name="Repin R."/>
            <person name="Schilthuizen M."/>
            <person name="Schranz E."/>
            <person name="Heidstra R."/>
            <person name="Miyata K."/>
            <person name="Fedorova E."/>
            <person name="Kohlen W."/>
            <person name="Bisseling T."/>
            <person name="Smit S."/>
            <person name="Geurts R."/>
        </authorList>
    </citation>
    <scope>NUCLEOTIDE SEQUENCE [LARGE SCALE GENOMIC DNA]</scope>
    <source>
        <strain evidence="3">cv. WU1-14</strain>
    </source>
</reference>
<dbReference type="CDD" id="cd06222">
    <property type="entry name" value="RNase_H_like"/>
    <property type="match status" value="1"/>
</dbReference>
<proteinExistence type="predicted"/>
<gene>
    <name evidence="2" type="ORF">PanWU01x14_351670</name>
</gene>
<organism evidence="2 3">
    <name type="scientific">Parasponia andersonii</name>
    <name type="common">Sponia andersonii</name>
    <dbReference type="NCBI Taxonomy" id="3476"/>
    <lineage>
        <taxon>Eukaryota</taxon>
        <taxon>Viridiplantae</taxon>
        <taxon>Streptophyta</taxon>
        <taxon>Embryophyta</taxon>
        <taxon>Tracheophyta</taxon>
        <taxon>Spermatophyta</taxon>
        <taxon>Magnoliopsida</taxon>
        <taxon>eudicotyledons</taxon>
        <taxon>Gunneridae</taxon>
        <taxon>Pentapetalae</taxon>
        <taxon>rosids</taxon>
        <taxon>fabids</taxon>
        <taxon>Rosales</taxon>
        <taxon>Cannabaceae</taxon>
        <taxon>Parasponia</taxon>
    </lineage>
</organism>
<dbReference type="AlphaFoldDB" id="A0A2P5AAK6"/>
<feature type="domain" description="RNase H type-1" evidence="1">
    <location>
        <begin position="96"/>
        <end position="215"/>
    </location>
</feature>
<dbReference type="GO" id="GO:0003676">
    <property type="term" value="F:nucleic acid binding"/>
    <property type="evidence" value="ECO:0007669"/>
    <property type="project" value="InterPro"/>
</dbReference>
<protein>
    <recommendedName>
        <fullName evidence="1">RNase H type-1 domain-containing protein</fullName>
    </recommendedName>
</protein>
<dbReference type="Proteomes" id="UP000237105">
    <property type="component" value="Unassembled WGS sequence"/>
</dbReference>
<dbReference type="PANTHER" id="PTHR47723">
    <property type="entry name" value="OS05G0353850 PROTEIN"/>
    <property type="match status" value="1"/>
</dbReference>
<dbReference type="EMBL" id="JXTB01000718">
    <property type="protein sequence ID" value="PON33566.1"/>
    <property type="molecule type" value="Genomic_DNA"/>
</dbReference>
<feature type="non-terminal residue" evidence="2">
    <location>
        <position position="1"/>
    </location>
</feature>
<dbReference type="Gene3D" id="3.30.420.10">
    <property type="entry name" value="Ribonuclease H-like superfamily/Ribonuclease H"/>
    <property type="match status" value="1"/>
</dbReference>
<dbReference type="PANTHER" id="PTHR47723:SF21">
    <property type="entry name" value="POLYNUCLEOTIDYL TRANSFERASE, RIBONUCLEASE H-LIKE SUPERFAMILY PROTEIN"/>
    <property type="match status" value="1"/>
</dbReference>
<dbReference type="InterPro" id="IPR002156">
    <property type="entry name" value="RNaseH_domain"/>
</dbReference>
<evidence type="ECO:0000313" key="2">
    <source>
        <dbReference type="EMBL" id="PON33566.1"/>
    </source>
</evidence>
<accession>A0A2P5AAK6</accession>
<dbReference type="GO" id="GO:0004523">
    <property type="term" value="F:RNA-DNA hybrid ribonuclease activity"/>
    <property type="evidence" value="ECO:0007669"/>
    <property type="project" value="InterPro"/>
</dbReference>
<dbReference type="InterPro" id="IPR053151">
    <property type="entry name" value="RNase_H-like"/>
</dbReference>
<dbReference type="InterPro" id="IPR044730">
    <property type="entry name" value="RNase_H-like_dom_plant"/>
</dbReference>